<keyword evidence="3" id="KW-0963">Cytoplasm</keyword>
<evidence type="ECO:0000259" key="12">
    <source>
        <dbReference type="PROSITE" id="PS50103"/>
    </source>
</evidence>
<evidence type="ECO:0000256" key="10">
    <source>
        <dbReference type="SAM" id="MobiDB-lite"/>
    </source>
</evidence>
<keyword evidence="6 8" id="KW-0863">Zinc-finger</keyword>
<dbReference type="GO" id="GO:0005737">
    <property type="term" value="C:cytoplasm"/>
    <property type="evidence" value="ECO:0007669"/>
    <property type="project" value="UniProtKB-SubCell"/>
</dbReference>
<feature type="compositionally biased region" description="Gly residues" evidence="10">
    <location>
        <begin position="645"/>
        <end position="658"/>
    </location>
</feature>
<evidence type="ECO:0000256" key="6">
    <source>
        <dbReference type="ARBA" id="ARBA00022771"/>
    </source>
</evidence>
<feature type="compositionally biased region" description="Low complexity" evidence="10">
    <location>
        <begin position="560"/>
        <end position="595"/>
    </location>
</feature>
<feature type="compositionally biased region" description="Polar residues" evidence="10">
    <location>
        <begin position="550"/>
        <end position="559"/>
    </location>
</feature>
<dbReference type="PANTHER" id="PTHR14493:SF50">
    <property type="entry name" value="RING FINGER PROTEIN UNKEMPT"/>
    <property type="match status" value="1"/>
</dbReference>
<evidence type="ECO:0000256" key="7">
    <source>
        <dbReference type="ARBA" id="ARBA00022833"/>
    </source>
</evidence>
<dbReference type="EnsemblMetazoa" id="XM_030984858">
    <property type="protein sequence ID" value="XP_030840718"/>
    <property type="gene ID" value="LOC584036"/>
</dbReference>
<dbReference type="GO" id="GO:0008270">
    <property type="term" value="F:zinc ion binding"/>
    <property type="evidence" value="ECO:0007669"/>
    <property type="project" value="UniProtKB-KW"/>
</dbReference>
<dbReference type="Pfam" id="PF23035">
    <property type="entry name" value="zf-CCCH_UNK-like_4th"/>
    <property type="match status" value="1"/>
</dbReference>
<dbReference type="Pfam" id="PF25427">
    <property type="entry name" value="zf-CCCH_UNK"/>
    <property type="match status" value="1"/>
</dbReference>
<reference evidence="13" key="2">
    <citation type="submission" date="2021-01" db="UniProtKB">
        <authorList>
            <consortium name="EnsemblMetazoa"/>
        </authorList>
    </citation>
    <scope>IDENTIFICATION</scope>
</reference>
<dbReference type="InterPro" id="IPR000571">
    <property type="entry name" value="Znf_CCCH"/>
</dbReference>
<dbReference type="RefSeq" id="XP_030840718.1">
    <property type="nucleotide sequence ID" value="XM_030984858.1"/>
</dbReference>
<dbReference type="InterPro" id="IPR013083">
    <property type="entry name" value="Znf_RING/FYVE/PHD"/>
</dbReference>
<feature type="region of interest" description="Disordered" evidence="10">
    <location>
        <begin position="336"/>
        <end position="366"/>
    </location>
</feature>
<dbReference type="CDD" id="cd16614">
    <property type="entry name" value="RING-HC_UNK-like"/>
    <property type="match status" value="1"/>
</dbReference>
<dbReference type="GeneID" id="584036"/>
<feature type="compositionally biased region" description="Polar residues" evidence="10">
    <location>
        <begin position="623"/>
        <end position="633"/>
    </location>
</feature>
<feature type="compositionally biased region" description="Low complexity" evidence="10">
    <location>
        <begin position="345"/>
        <end position="366"/>
    </location>
</feature>
<comment type="similarity">
    <text evidence="2">Belongs to the unkempt family.</text>
</comment>
<dbReference type="PROSITE" id="PS50103">
    <property type="entry name" value="ZF_C3H1"/>
    <property type="match status" value="3"/>
</dbReference>
<dbReference type="InterPro" id="IPR057296">
    <property type="entry name" value="UNK_Znf_5"/>
</dbReference>
<evidence type="ECO:0000313" key="13">
    <source>
        <dbReference type="EnsemblMetazoa" id="XP_030840718"/>
    </source>
</evidence>
<keyword evidence="5" id="KW-0677">Repeat</keyword>
<dbReference type="KEGG" id="spu:584036"/>
<dbReference type="InterPro" id="IPR040594">
    <property type="entry name" value="UNK_Znf_1"/>
</dbReference>
<feature type="region of interest" description="Disordered" evidence="10">
    <location>
        <begin position="550"/>
        <end position="663"/>
    </location>
</feature>
<dbReference type="SUPFAM" id="SSF90229">
    <property type="entry name" value="CCCH zinc finger"/>
    <property type="match status" value="1"/>
</dbReference>
<dbReference type="InterPro" id="IPR001841">
    <property type="entry name" value="Znf_RING"/>
</dbReference>
<dbReference type="InParanoid" id="A0A7M7NRR4"/>
<protein>
    <submittedName>
        <fullName evidence="13">Uncharacterized protein</fullName>
    </submittedName>
</protein>
<dbReference type="InterPro" id="IPR045234">
    <property type="entry name" value="Unkempt-like"/>
</dbReference>
<feature type="domain" description="C3H1-type" evidence="12">
    <location>
        <begin position="114"/>
        <end position="144"/>
    </location>
</feature>
<feature type="zinc finger region" description="C3H1-type" evidence="8">
    <location>
        <begin position="114"/>
        <end position="144"/>
    </location>
</feature>
<comment type="subcellular location">
    <subcellularLocation>
        <location evidence="1">Cytoplasm</location>
    </subcellularLocation>
</comment>
<feature type="compositionally biased region" description="Low complexity" evidence="10">
    <location>
        <begin position="413"/>
        <end position="429"/>
    </location>
</feature>
<evidence type="ECO:0000256" key="5">
    <source>
        <dbReference type="ARBA" id="ARBA00022737"/>
    </source>
</evidence>
<keyword evidence="9" id="KW-0175">Coiled coil</keyword>
<dbReference type="PANTHER" id="PTHR14493">
    <property type="entry name" value="UNKEMPT FAMILY MEMBER"/>
    <property type="match status" value="1"/>
</dbReference>
<keyword evidence="7 8" id="KW-0862">Zinc</keyword>
<dbReference type="OrthoDB" id="20534at2759"/>
<feature type="domain" description="C3H1-type" evidence="12">
    <location>
        <begin position="262"/>
        <end position="296"/>
    </location>
</feature>
<feature type="region of interest" description="Disordered" evidence="10">
    <location>
        <begin position="391"/>
        <end position="436"/>
    </location>
</feature>
<evidence type="ECO:0000259" key="11">
    <source>
        <dbReference type="PROSITE" id="PS50089"/>
    </source>
</evidence>
<sequence>MPSEQQKASANQVVSSQPEKPFHYTYLKEFRTQQCQDFLQHKCPNHRPFTCFHWHFLNQRRRRPIRKRDGTFNYSPDIYCSKYDETSGLCEDRDECPFLHRNTGDTERRYHLRYYKTGTCVHETDARGHCVKNGPHCAFAHGPHDLRQPVYDIREMAQTKPPGQCVPPVLSPECTTLPSDLGSLTANLITTQAPSVAPPPAVAMDKDKTMYVDDPRWQDTNFVLANYKTEPCNKPPRLCRQGYACPRYHNARDRRRNPRKFKYRSTPCPNVKIGDEWGDPANCEQNDNCQYCHTRTDQQFHPEIYKSTKCNDMQQTGYCPRGPFCAFAHVDQEMSNTQRELSEDQTSSLSQISPVSSASSTSNPVNNPSLQTELCLDFSFVPPNVHGHIGSGDASSLNSPGSSGLGPIGKPRSNSASSSYSSVSETSSYHRSHNAEKDDNSNLFFPSCSQMPLTINHSTSSFFASSMSPNAQPFYPTSDTVESVVGNALDELNLDDFDVAAIDKELDNDNSSIGSSTTSLGHLPMAPATFPSFLSGLSLGSSAPVNIPTSSSLNHKSSMPESPASPLSGLPPAFVPQHIQQQQHQQQQIEQAAAAFMSQPNTAPSSLRHMGLGHMLGDPIGSASGSPSSNTPMTTSASNSTSGGTRSGGQNHTGGGEGDTTDVGRLQEECNTLRGQVQKWEESWAQAKQACDAWKREATDSQEKAKHAELEKNSALQRKEEAFTESRILKQEIEGLSGGPHLHVLNKVAELSNLPMNKLKQLQSQLKLDLERVEKVLHIRENFTCCLCQDRERSVVVGPCQHLALCSSCATTVCECPVCHIQVNNKTNVVVPAPL</sequence>
<evidence type="ECO:0000313" key="14">
    <source>
        <dbReference type="Proteomes" id="UP000007110"/>
    </source>
</evidence>
<keyword evidence="14" id="KW-1185">Reference proteome</keyword>
<feature type="zinc finger region" description="C3H1-type" evidence="8">
    <location>
        <begin position="304"/>
        <end position="332"/>
    </location>
</feature>
<dbReference type="FunCoup" id="A0A7M7NRR4">
    <property type="interactions" value="801"/>
</dbReference>
<feature type="compositionally biased region" description="Low complexity" evidence="10">
    <location>
        <begin position="391"/>
        <end position="402"/>
    </location>
</feature>
<dbReference type="Pfam" id="PF18384">
    <property type="entry name" value="zf_CCCH_5"/>
    <property type="match status" value="1"/>
</dbReference>
<dbReference type="Gene3D" id="3.30.40.10">
    <property type="entry name" value="Zinc/RING finger domain, C3HC4 (zinc finger)"/>
    <property type="match status" value="1"/>
</dbReference>
<dbReference type="Pfam" id="PF23261">
    <property type="entry name" value="zf-CCCH_11"/>
    <property type="match status" value="1"/>
</dbReference>
<feature type="domain" description="C3H1-type" evidence="12">
    <location>
        <begin position="304"/>
        <end position="332"/>
    </location>
</feature>
<evidence type="ECO:0000256" key="1">
    <source>
        <dbReference type="ARBA" id="ARBA00004496"/>
    </source>
</evidence>
<proteinExistence type="inferred from homology"/>
<evidence type="ECO:0000256" key="8">
    <source>
        <dbReference type="PROSITE-ProRule" id="PRU00723"/>
    </source>
</evidence>
<evidence type="ECO:0000256" key="2">
    <source>
        <dbReference type="ARBA" id="ARBA00008808"/>
    </source>
</evidence>
<accession>A0A7M7NRR4</accession>
<dbReference type="AlphaFoldDB" id="A0A7M7NRR4"/>
<dbReference type="PROSITE" id="PS50089">
    <property type="entry name" value="ZF_RING_2"/>
    <property type="match status" value="1"/>
</dbReference>
<evidence type="ECO:0000256" key="4">
    <source>
        <dbReference type="ARBA" id="ARBA00022723"/>
    </source>
</evidence>
<feature type="coiled-coil region" evidence="9">
    <location>
        <begin position="663"/>
        <end position="711"/>
    </location>
</feature>
<feature type="compositionally biased region" description="Low complexity" evidence="10">
    <location>
        <begin position="634"/>
        <end position="644"/>
    </location>
</feature>
<reference evidence="14" key="1">
    <citation type="submission" date="2015-02" db="EMBL/GenBank/DDBJ databases">
        <title>Genome sequencing for Strongylocentrotus purpuratus.</title>
        <authorList>
            <person name="Murali S."/>
            <person name="Liu Y."/>
            <person name="Vee V."/>
            <person name="English A."/>
            <person name="Wang M."/>
            <person name="Skinner E."/>
            <person name="Han Y."/>
            <person name="Muzny D.M."/>
            <person name="Worley K.C."/>
            <person name="Gibbs R.A."/>
        </authorList>
    </citation>
    <scope>NUCLEOTIDE SEQUENCE</scope>
</reference>
<keyword evidence="4 8" id="KW-0479">Metal-binding</keyword>
<dbReference type="Proteomes" id="UP000007110">
    <property type="component" value="Unassembled WGS sequence"/>
</dbReference>
<dbReference type="Pfam" id="PF00642">
    <property type="entry name" value="zf-CCCH"/>
    <property type="match status" value="1"/>
</dbReference>
<feature type="zinc finger region" description="C3H1-type" evidence="8">
    <location>
        <begin position="262"/>
        <end position="296"/>
    </location>
</feature>
<dbReference type="CTD" id="85451"/>
<dbReference type="OMA" id="KCACEAW"/>
<dbReference type="Pfam" id="PF13920">
    <property type="entry name" value="zf-C3HC4_3"/>
    <property type="match status" value="1"/>
</dbReference>
<evidence type="ECO:0000256" key="9">
    <source>
        <dbReference type="SAM" id="Coils"/>
    </source>
</evidence>
<feature type="domain" description="RING-type" evidence="11">
    <location>
        <begin position="785"/>
        <end position="820"/>
    </location>
</feature>
<dbReference type="SUPFAM" id="SSF57850">
    <property type="entry name" value="RING/U-box"/>
    <property type="match status" value="1"/>
</dbReference>
<evidence type="ECO:0000256" key="3">
    <source>
        <dbReference type="ARBA" id="ARBA00022490"/>
    </source>
</evidence>
<dbReference type="InterPro" id="IPR036855">
    <property type="entry name" value="Znf_CCCH_sf"/>
</dbReference>
<dbReference type="Gene3D" id="4.10.1000.10">
    <property type="entry name" value="Zinc finger, CCCH-type"/>
    <property type="match status" value="2"/>
</dbReference>
<dbReference type="SMART" id="SM00356">
    <property type="entry name" value="ZnF_C3H1"/>
    <property type="match status" value="5"/>
</dbReference>
<name>A0A7M7NRR4_STRPU</name>
<dbReference type="InterPro" id="IPR057295">
    <property type="entry name" value="UNK_Znf_4"/>
</dbReference>
<organism evidence="13 14">
    <name type="scientific">Strongylocentrotus purpuratus</name>
    <name type="common">Purple sea urchin</name>
    <dbReference type="NCBI Taxonomy" id="7668"/>
    <lineage>
        <taxon>Eukaryota</taxon>
        <taxon>Metazoa</taxon>
        <taxon>Echinodermata</taxon>
        <taxon>Eleutherozoa</taxon>
        <taxon>Echinozoa</taxon>
        <taxon>Echinoidea</taxon>
        <taxon>Euechinoidea</taxon>
        <taxon>Echinacea</taxon>
        <taxon>Camarodonta</taxon>
        <taxon>Echinidea</taxon>
        <taxon>Strongylocentrotidae</taxon>
        <taxon>Strongylocentrotus</taxon>
    </lineage>
</organism>